<dbReference type="Gene3D" id="3.30.70.270">
    <property type="match status" value="2"/>
</dbReference>
<feature type="non-terminal residue" evidence="9">
    <location>
        <position position="391"/>
    </location>
</feature>
<dbReference type="Gene3D" id="3.30.420.10">
    <property type="entry name" value="Ribonuclease H-like superfamily/Ribonuclease H"/>
    <property type="match status" value="1"/>
</dbReference>
<dbReference type="InterPro" id="IPR050951">
    <property type="entry name" value="Retrovirus_Pol_polyprotein"/>
</dbReference>
<evidence type="ECO:0000256" key="2">
    <source>
        <dbReference type="ARBA" id="ARBA00022679"/>
    </source>
</evidence>
<dbReference type="EC" id="2.7.7.49" evidence="1"/>
<name>A0A2J7PEY3_9NEOP</name>
<evidence type="ECO:0000256" key="5">
    <source>
        <dbReference type="ARBA" id="ARBA00022759"/>
    </source>
</evidence>
<dbReference type="InterPro" id="IPR036397">
    <property type="entry name" value="RNaseH_sf"/>
</dbReference>
<dbReference type="PROSITE" id="PS50994">
    <property type="entry name" value="INTEGRASE"/>
    <property type="match status" value="1"/>
</dbReference>
<dbReference type="GO" id="GO:0004519">
    <property type="term" value="F:endonuclease activity"/>
    <property type="evidence" value="ECO:0007669"/>
    <property type="project" value="UniProtKB-KW"/>
</dbReference>
<dbReference type="GO" id="GO:0003676">
    <property type="term" value="F:nucleic acid binding"/>
    <property type="evidence" value="ECO:0007669"/>
    <property type="project" value="InterPro"/>
</dbReference>
<dbReference type="InterPro" id="IPR041373">
    <property type="entry name" value="RT_RNaseH"/>
</dbReference>
<accession>A0A2J7PEY3</accession>
<feature type="domain" description="Integrase catalytic" evidence="8">
    <location>
        <begin position="324"/>
        <end position="391"/>
    </location>
</feature>
<evidence type="ECO:0000313" key="10">
    <source>
        <dbReference type="Proteomes" id="UP000235965"/>
    </source>
</evidence>
<keyword evidence="6" id="KW-0378">Hydrolase</keyword>
<evidence type="ECO:0000256" key="7">
    <source>
        <dbReference type="ARBA" id="ARBA00022918"/>
    </source>
</evidence>
<dbReference type="PANTHER" id="PTHR37984">
    <property type="entry name" value="PROTEIN CBG26694"/>
    <property type="match status" value="1"/>
</dbReference>
<evidence type="ECO:0000256" key="6">
    <source>
        <dbReference type="ARBA" id="ARBA00022801"/>
    </source>
</evidence>
<evidence type="ECO:0000259" key="8">
    <source>
        <dbReference type="PROSITE" id="PS50994"/>
    </source>
</evidence>
<dbReference type="CDD" id="cd09274">
    <property type="entry name" value="RNase_HI_RT_Ty3"/>
    <property type="match status" value="1"/>
</dbReference>
<keyword evidence="4" id="KW-0540">Nuclease</keyword>
<dbReference type="Pfam" id="PF17921">
    <property type="entry name" value="Integrase_H2C2"/>
    <property type="match status" value="1"/>
</dbReference>
<reference evidence="9 10" key="1">
    <citation type="submission" date="2017-12" db="EMBL/GenBank/DDBJ databases">
        <title>Hemimetabolous genomes reveal molecular basis of termite eusociality.</title>
        <authorList>
            <person name="Harrison M.C."/>
            <person name="Jongepier E."/>
            <person name="Robertson H.M."/>
            <person name="Arning N."/>
            <person name="Bitard-Feildel T."/>
            <person name="Chao H."/>
            <person name="Childers C.P."/>
            <person name="Dinh H."/>
            <person name="Doddapaneni H."/>
            <person name="Dugan S."/>
            <person name="Gowin J."/>
            <person name="Greiner C."/>
            <person name="Han Y."/>
            <person name="Hu H."/>
            <person name="Hughes D.S.T."/>
            <person name="Huylmans A.-K."/>
            <person name="Kemena C."/>
            <person name="Kremer L.P.M."/>
            <person name="Lee S.L."/>
            <person name="Lopez-Ezquerra A."/>
            <person name="Mallet L."/>
            <person name="Monroy-Kuhn J.M."/>
            <person name="Moser A."/>
            <person name="Murali S.C."/>
            <person name="Muzny D.M."/>
            <person name="Otani S."/>
            <person name="Piulachs M.-D."/>
            <person name="Poelchau M."/>
            <person name="Qu J."/>
            <person name="Schaub F."/>
            <person name="Wada-Katsumata A."/>
            <person name="Worley K.C."/>
            <person name="Xie Q."/>
            <person name="Ylla G."/>
            <person name="Poulsen M."/>
            <person name="Gibbs R.A."/>
            <person name="Schal C."/>
            <person name="Richards S."/>
            <person name="Belles X."/>
            <person name="Korb J."/>
            <person name="Bornberg-Bauer E."/>
        </authorList>
    </citation>
    <scope>NUCLEOTIDE SEQUENCE [LARGE SCALE GENOMIC DNA]</scope>
    <source>
        <tissue evidence="9">Whole body</tissue>
    </source>
</reference>
<dbReference type="InterPro" id="IPR001584">
    <property type="entry name" value="Integrase_cat-core"/>
</dbReference>
<dbReference type="GO" id="GO:0003964">
    <property type="term" value="F:RNA-directed DNA polymerase activity"/>
    <property type="evidence" value="ECO:0007669"/>
    <property type="project" value="UniProtKB-KW"/>
</dbReference>
<dbReference type="SUPFAM" id="SSF53098">
    <property type="entry name" value="Ribonuclease H-like"/>
    <property type="match status" value="1"/>
</dbReference>
<dbReference type="GO" id="GO:0042575">
    <property type="term" value="C:DNA polymerase complex"/>
    <property type="evidence" value="ECO:0007669"/>
    <property type="project" value="UniProtKB-ARBA"/>
</dbReference>
<dbReference type="SUPFAM" id="SSF56672">
    <property type="entry name" value="DNA/RNA polymerases"/>
    <property type="match status" value="1"/>
</dbReference>
<dbReference type="GO" id="GO:0015074">
    <property type="term" value="P:DNA integration"/>
    <property type="evidence" value="ECO:0007669"/>
    <property type="project" value="InterPro"/>
</dbReference>
<protein>
    <recommendedName>
        <fullName evidence="1">RNA-directed DNA polymerase</fullName>
        <ecNumber evidence="1">2.7.7.49</ecNumber>
    </recommendedName>
</protein>
<dbReference type="FunFam" id="3.30.70.270:FF:000115">
    <property type="entry name" value="Polyprotein of retroviral origin, putative"/>
    <property type="match status" value="1"/>
</dbReference>
<evidence type="ECO:0000256" key="3">
    <source>
        <dbReference type="ARBA" id="ARBA00022695"/>
    </source>
</evidence>
<evidence type="ECO:0000256" key="4">
    <source>
        <dbReference type="ARBA" id="ARBA00022722"/>
    </source>
</evidence>
<dbReference type="FunFam" id="1.10.340.70:FF:000001">
    <property type="entry name" value="Retrovirus-related Pol polyprotein from transposon gypsy-like Protein"/>
    <property type="match status" value="1"/>
</dbReference>
<dbReference type="PANTHER" id="PTHR37984:SF5">
    <property type="entry name" value="PROTEIN NYNRIN-LIKE"/>
    <property type="match status" value="1"/>
</dbReference>
<dbReference type="InterPro" id="IPR012337">
    <property type="entry name" value="RNaseH-like_sf"/>
</dbReference>
<sequence length="391" mass="45340">MREHNLKLQPDKCEFLRKEVSYLGHIITSEGVKPDERKVEVVKNFPTPTTTQKLKGFLGLAGYYRRFIPNFSKIAKPLTELLKKNTPYIWNEKTETAFNALKESLSTEPILQYPDFKRPFVLTTDASNEAIGAVLSQGPIGRDLPVAYASRTLIVAERNYPTIEKELLAIVWACKYFRPYLYGRKFTIVTDHRPLTWIFSVKDPSSRLLRWRLKLEEYDYQVVYKKGSKNTNADALSRIQVAEISPDDKEQRIEITQDEKQKIFQEMHEKPTGGHLGMNRTYDRIKLFTSWPGMKQELEDYIRRCEICQRNKITQNKTKMPLQITTTPDVVWEKCSLDIVGPLTLTLEGNKYLLTFQDELSKYTIAIPIQQQDAETVAKAFVEEIVLKFGI</sequence>
<keyword evidence="5" id="KW-0255">Endonuclease</keyword>
<evidence type="ECO:0000256" key="1">
    <source>
        <dbReference type="ARBA" id="ARBA00012493"/>
    </source>
</evidence>
<dbReference type="Gene3D" id="1.10.340.70">
    <property type="match status" value="1"/>
</dbReference>
<keyword evidence="3" id="KW-0548">Nucleotidyltransferase</keyword>
<evidence type="ECO:0000313" key="9">
    <source>
        <dbReference type="EMBL" id="PNF14897.1"/>
    </source>
</evidence>
<dbReference type="AlphaFoldDB" id="A0A2J7PEY3"/>
<dbReference type="Proteomes" id="UP000235965">
    <property type="component" value="Unassembled WGS sequence"/>
</dbReference>
<gene>
    <name evidence="9" type="ORF">B7P43_G05140</name>
</gene>
<keyword evidence="7" id="KW-0695">RNA-directed DNA polymerase</keyword>
<proteinExistence type="predicted"/>
<dbReference type="Pfam" id="PF17917">
    <property type="entry name" value="RT_RNaseH"/>
    <property type="match status" value="1"/>
</dbReference>
<dbReference type="InterPro" id="IPR043502">
    <property type="entry name" value="DNA/RNA_pol_sf"/>
</dbReference>
<organism evidence="9 10">
    <name type="scientific">Cryptotermes secundus</name>
    <dbReference type="NCBI Taxonomy" id="105785"/>
    <lineage>
        <taxon>Eukaryota</taxon>
        <taxon>Metazoa</taxon>
        <taxon>Ecdysozoa</taxon>
        <taxon>Arthropoda</taxon>
        <taxon>Hexapoda</taxon>
        <taxon>Insecta</taxon>
        <taxon>Pterygota</taxon>
        <taxon>Neoptera</taxon>
        <taxon>Polyneoptera</taxon>
        <taxon>Dictyoptera</taxon>
        <taxon>Blattodea</taxon>
        <taxon>Blattoidea</taxon>
        <taxon>Termitoidae</taxon>
        <taxon>Kalotermitidae</taxon>
        <taxon>Cryptotermitinae</taxon>
        <taxon>Cryptotermes</taxon>
    </lineage>
</organism>
<dbReference type="EMBL" id="NEVH01026087">
    <property type="protein sequence ID" value="PNF14897.1"/>
    <property type="molecule type" value="Genomic_DNA"/>
</dbReference>
<comment type="caution">
    <text evidence="9">The sequence shown here is derived from an EMBL/GenBank/DDBJ whole genome shotgun (WGS) entry which is preliminary data.</text>
</comment>
<dbReference type="GO" id="GO:0016787">
    <property type="term" value="F:hydrolase activity"/>
    <property type="evidence" value="ECO:0007669"/>
    <property type="project" value="UniProtKB-KW"/>
</dbReference>
<keyword evidence="2" id="KW-0808">Transferase</keyword>
<dbReference type="InterPro" id="IPR043128">
    <property type="entry name" value="Rev_trsase/Diguanyl_cyclase"/>
</dbReference>
<dbReference type="InterPro" id="IPR041588">
    <property type="entry name" value="Integrase_H2C2"/>
</dbReference>
<keyword evidence="10" id="KW-1185">Reference proteome</keyword>